<protein>
    <submittedName>
        <fullName evidence="1">Uncharacterized protein</fullName>
    </submittedName>
</protein>
<name>A0A840HUY9_9SPHN</name>
<proteinExistence type="predicted"/>
<evidence type="ECO:0000313" key="1">
    <source>
        <dbReference type="EMBL" id="MBB4641865.1"/>
    </source>
</evidence>
<evidence type="ECO:0000313" key="2">
    <source>
        <dbReference type="Proteomes" id="UP000575068"/>
    </source>
</evidence>
<dbReference type="EMBL" id="JACHOV010000008">
    <property type="protein sequence ID" value="MBB4641865.1"/>
    <property type="molecule type" value="Genomic_DNA"/>
</dbReference>
<reference evidence="1 2" key="1">
    <citation type="submission" date="2020-08" db="EMBL/GenBank/DDBJ databases">
        <title>Genomic Encyclopedia of Type Strains, Phase IV (KMG-IV): sequencing the most valuable type-strain genomes for metagenomic binning, comparative biology and taxonomic classification.</title>
        <authorList>
            <person name="Goeker M."/>
        </authorList>
    </citation>
    <scope>NUCLEOTIDE SEQUENCE [LARGE SCALE GENOMIC DNA]</scope>
    <source>
        <strain evidence="1 2">DSM 7465</strain>
    </source>
</reference>
<gene>
    <name evidence="1" type="ORF">HNQ99_002183</name>
</gene>
<comment type="caution">
    <text evidence="1">The sequence shown here is derived from an EMBL/GenBank/DDBJ whole genome shotgun (WGS) entry which is preliminary data.</text>
</comment>
<organism evidence="1 2">
    <name type="scientific">Rhizorhapis suberifaciens</name>
    <name type="common">corky root of lettuce</name>
    <dbReference type="NCBI Taxonomy" id="13656"/>
    <lineage>
        <taxon>Bacteria</taxon>
        <taxon>Pseudomonadati</taxon>
        <taxon>Pseudomonadota</taxon>
        <taxon>Alphaproteobacteria</taxon>
        <taxon>Sphingomonadales</taxon>
        <taxon>Sphingomonadaceae</taxon>
        <taxon>Rhizorhapis</taxon>
    </lineage>
</organism>
<sequence length="48" mass="5445">MLSGIVFVNRTGLRGRDAPRVTYTRNFSIISLYDQKRLLAELGVTQAF</sequence>
<dbReference type="AlphaFoldDB" id="A0A840HUY9"/>
<accession>A0A840HUY9</accession>
<keyword evidence="2" id="KW-1185">Reference proteome</keyword>
<dbReference type="Proteomes" id="UP000575068">
    <property type="component" value="Unassembled WGS sequence"/>
</dbReference>